<dbReference type="EMBL" id="JACIEK010000001">
    <property type="protein sequence ID" value="MBB3996534.1"/>
    <property type="molecule type" value="Genomic_DNA"/>
</dbReference>
<dbReference type="InterPro" id="IPR052171">
    <property type="entry name" value="NHEJ_LigD"/>
</dbReference>
<evidence type="ECO:0000259" key="22">
    <source>
        <dbReference type="PROSITE" id="PS50160"/>
    </source>
</evidence>
<dbReference type="Pfam" id="PF21686">
    <property type="entry name" value="LigD_Prim-Pol"/>
    <property type="match status" value="1"/>
</dbReference>
<dbReference type="NCBIfam" id="TIGR02778">
    <property type="entry name" value="ligD_pol"/>
    <property type="match status" value="1"/>
</dbReference>
<dbReference type="NCBIfam" id="TIGR02779">
    <property type="entry name" value="NHEJ_ligase_lig"/>
    <property type="match status" value="1"/>
</dbReference>
<organism evidence="23 24">
    <name type="scientific">Aureimonas pseudogalii</name>
    <dbReference type="NCBI Taxonomy" id="1744844"/>
    <lineage>
        <taxon>Bacteria</taxon>
        <taxon>Pseudomonadati</taxon>
        <taxon>Pseudomonadota</taxon>
        <taxon>Alphaproteobacteria</taxon>
        <taxon>Hyphomicrobiales</taxon>
        <taxon>Aurantimonadaceae</taxon>
        <taxon>Aureimonas</taxon>
    </lineage>
</organism>
<evidence type="ECO:0000256" key="17">
    <source>
        <dbReference type="ARBA" id="ARBA00023211"/>
    </source>
</evidence>
<keyword evidence="5" id="KW-0548">Nucleotidyltransferase</keyword>
<keyword evidence="24" id="KW-1185">Reference proteome</keyword>
<dbReference type="InterPro" id="IPR014143">
    <property type="entry name" value="NHEJ_ligase_prk"/>
</dbReference>
<evidence type="ECO:0000256" key="18">
    <source>
        <dbReference type="ARBA" id="ARBA00023268"/>
    </source>
</evidence>
<evidence type="ECO:0000256" key="21">
    <source>
        <dbReference type="SAM" id="MobiDB-lite"/>
    </source>
</evidence>
<dbReference type="CDD" id="cd07906">
    <property type="entry name" value="Adenylation_DNA_ligase_LigD_LigC"/>
    <property type="match status" value="1"/>
</dbReference>
<keyword evidence="14" id="KW-0238">DNA-binding</keyword>
<dbReference type="Pfam" id="PF04679">
    <property type="entry name" value="DNA_ligase_A_C"/>
    <property type="match status" value="1"/>
</dbReference>
<evidence type="ECO:0000313" key="24">
    <source>
        <dbReference type="Proteomes" id="UP000542776"/>
    </source>
</evidence>
<evidence type="ECO:0000256" key="6">
    <source>
        <dbReference type="ARBA" id="ARBA00022722"/>
    </source>
</evidence>
<dbReference type="Gene3D" id="2.40.50.140">
    <property type="entry name" value="Nucleic acid-binding proteins"/>
    <property type="match status" value="1"/>
</dbReference>
<keyword evidence="13" id="KW-0239">DNA-directed DNA polymerase</keyword>
<proteinExistence type="predicted"/>
<dbReference type="Gene3D" id="3.30.470.30">
    <property type="entry name" value="DNA ligase/mRNA capping enzyme"/>
    <property type="match status" value="1"/>
</dbReference>
<gene>
    <name evidence="23" type="ORF">GGR04_000355</name>
</gene>
<dbReference type="Gene3D" id="3.30.1490.70">
    <property type="match status" value="1"/>
</dbReference>
<dbReference type="InterPro" id="IPR012310">
    <property type="entry name" value="DNA_ligase_ATP-dep_cent"/>
</dbReference>
<accession>A0A7W6E935</accession>
<evidence type="ECO:0000256" key="7">
    <source>
        <dbReference type="ARBA" id="ARBA00022723"/>
    </source>
</evidence>
<dbReference type="AlphaFoldDB" id="A0A7W6E935"/>
<keyword evidence="18" id="KW-0511">Multifunctional enzyme</keyword>
<dbReference type="SUPFAM" id="SSF56091">
    <property type="entry name" value="DNA ligase/mRNA capping enzyme, catalytic domain"/>
    <property type="match status" value="1"/>
</dbReference>
<dbReference type="CDD" id="cd07971">
    <property type="entry name" value="OBF_DNA_ligase_LigD"/>
    <property type="match status" value="1"/>
</dbReference>
<evidence type="ECO:0000256" key="2">
    <source>
        <dbReference type="ARBA" id="ARBA00012727"/>
    </source>
</evidence>
<evidence type="ECO:0000256" key="5">
    <source>
        <dbReference type="ARBA" id="ARBA00022695"/>
    </source>
</evidence>
<evidence type="ECO:0000256" key="10">
    <source>
        <dbReference type="ARBA" id="ARBA00022801"/>
    </source>
</evidence>
<evidence type="ECO:0000256" key="19">
    <source>
        <dbReference type="ARBA" id="ARBA00029943"/>
    </source>
</evidence>
<dbReference type="GO" id="GO:0003910">
    <property type="term" value="F:DNA ligase (ATP) activity"/>
    <property type="evidence" value="ECO:0007669"/>
    <property type="project" value="UniProtKB-EC"/>
</dbReference>
<dbReference type="InterPro" id="IPR014145">
    <property type="entry name" value="LigD_pol_dom"/>
</dbReference>
<dbReference type="Proteomes" id="UP000542776">
    <property type="component" value="Unassembled WGS sequence"/>
</dbReference>
<feature type="region of interest" description="Disordered" evidence="21">
    <location>
        <begin position="533"/>
        <end position="602"/>
    </location>
</feature>
<dbReference type="NCBIfam" id="NF004628">
    <property type="entry name" value="PRK05972.1"/>
    <property type="match status" value="1"/>
</dbReference>
<dbReference type="GO" id="GO:0003677">
    <property type="term" value="F:DNA binding"/>
    <property type="evidence" value="ECO:0007669"/>
    <property type="project" value="UniProtKB-KW"/>
</dbReference>
<evidence type="ECO:0000256" key="20">
    <source>
        <dbReference type="ARBA" id="ARBA00034003"/>
    </source>
</evidence>
<evidence type="ECO:0000256" key="13">
    <source>
        <dbReference type="ARBA" id="ARBA00022932"/>
    </source>
</evidence>
<dbReference type="GO" id="GO:0005524">
    <property type="term" value="F:ATP binding"/>
    <property type="evidence" value="ECO:0007669"/>
    <property type="project" value="UniProtKB-KW"/>
</dbReference>
<dbReference type="SUPFAM" id="SSF50249">
    <property type="entry name" value="Nucleic acid-binding proteins"/>
    <property type="match status" value="1"/>
</dbReference>
<keyword evidence="3 23" id="KW-0436">Ligase</keyword>
<reference evidence="23 24" key="1">
    <citation type="submission" date="2020-08" db="EMBL/GenBank/DDBJ databases">
        <title>Genomic Encyclopedia of Type Strains, Phase IV (KMG-IV): sequencing the most valuable type-strain genomes for metagenomic binning, comparative biology and taxonomic classification.</title>
        <authorList>
            <person name="Goeker M."/>
        </authorList>
    </citation>
    <scope>NUCLEOTIDE SEQUENCE [LARGE SCALE GENOMIC DNA]</scope>
    <source>
        <strain evidence="23 24">DSM 102238</strain>
    </source>
</reference>
<evidence type="ECO:0000256" key="12">
    <source>
        <dbReference type="ARBA" id="ARBA00022840"/>
    </source>
</evidence>
<protein>
    <recommendedName>
        <fullName evidence="2">DNA ligase (ATP)</fullName>
        <ecNumber evidence="2">6.5.1.1</ecNumber>
    </recommendedName>
    <alternativeName>
        <fullName evidence="19">NHEJ DNA polymerase</fullName>
    </alternativeName>
</protein>
<feature type="domain" description="ATP-dependent DNA ligase family profile" evidence="22">
    <location>
        <begin position="345"/>
        <end position="458"/>
    </location>
</feature>
<feature type="compositionally biased region" description="Basic and acidic residues" evidence="21">
    <location>
        <begin position="536"/>
        <end position="553"/>
    </location>
</feature>
<keyword evidence="4" id="KW-0808">Transferase</keyword>
<dbReference type="InterPro" id="IPR014144">
    <property type="entry name" value="LigD_PE_domain"/>
</dbReference>
<keyword evidence="12" id="KW-0067">ATP-binding</keyword>
<dbReference type="InterPro" id="IPR012340">
    <property type="entry name" value="NA-bd_OB-fold"/>
</dbReference>
<dbReference type="EC" id="6.5.1.1" evidence="2"/>
<evidence type="ECO:0000256" key="4">
    <source>
        <dbReference type="ARBA" id="ARBA00022679"/>
    </source>
</evidence>
<dbReference type="Pfam" id="PF13298">
    <property type="entry name" value="LigD_N"/>
    <property type="match status" value="1"/>
</dbReference>
<dbReference type="GO" id="GO:0006310">
    <property type="term" value="P:DNA recombination"/>
    <property type="evidence" value="ECO:0007669"/>
    <property type="project" value="UniProtKB-KW"/>
</dbReference>
<dbReference type="PANTHER" id="PTHR42705">
    <property type="entry name" value="BIFUNCTIONAL NON-HOMOLOGOUS END JOINING PROTEIN LIGD"/>
    <property type="match status" value="1"/>
</dbReference>
<dbReference type="NCBIfam" id="TIGR02777">
    <property type="entry name" value="LigD_PE_dom"/>
    <property type="match status" value="1"/>
</dbReference>
<evidence type="ECO:0000256" key="3">
    <source>
        <dbReference type="ARBA" id="ARBA00022598"/>
    </source>
</evidence>
<dbReference type="GO" id="GO:0046872">
    <property type="term" value="F:metal ion binding"/>
    <property type="evidence" value="ECO:0007669"/>
    <property type="project" value="UniProtKB-KW"/>
</dbReference>
<keyword evidence="9" id="KW-0227">DNA damage</keyword>
<evidence type="ECO:0000256" key="15">
    <source>
        <dbReference type="ARBA" id="ARBA00023172"/>
    </source>
</evidence>
<keyword evidence="17" id="KW-0464">Manganese</keyword>
<dbReference type="InterPro" id="IPR014146">
    <property type="entry name" value="LigD_ligase_dom"/>
</dbReference>
<comment type="cofactor">
    <cofactor evidence="1">
        <name>Mn(2+)</name>
        <dbReference type="ChEBI" id="CHEBI:29035"/>
    </cofactor>
</comment>
<dbReference type="GO" id="GO:0004527">
    <property type="term" value="F:exonuclease activity"/>
    <property type="evidence" value="ECO:0007669"/>
    <property type="project" value="UniProtKB-KW"/>
</dbReference>
<keyword evidence="15" id="KW-0233">DNA recombination</keyword>
<dbReference type="GO" id="GO:0006281">
    <property type="term" value="P:DNA repair"/>
    <property type="evidence" value="ECO:0007669"/>
    <property type="project" value="UniProtKB-KW"/>
</dbReference>
<evidence type="ECO:0000256" key="11">
    <source>
        <dbReference type="ARBA" id="ARBA00022839"/>
    </source>
</evidence>
<keyword evidence="16" id="KW-0234">DNA repair</keyword>
<keyword evidence="6" id="KW-0540">Nuclease</keyword>
<dbReference type="PANTHER" id="PTHR42705:SF2">
    <property type="entry name" value="BIFUNCTIONAL NON-HOMOLOGOUS END JOINING PROTEIN LIGD"/>
    <property type="match status" value="1"/>
</dbReference>
<evidence type="ECO:0000313" key="23">
    <source>
        <dbReference type="EMBL" id="MBB3996534.1"/>
    </source>
</evidence>
<evidence type="ECO:0000256" key="9">
    <source>
        <dbReference type="ARBA" id="ARBA00022763"/>
    </source>
</evidence>
<dbReference type="RefSeq" id="WP_183197239.1">
    <property type="nucleotide sequence ID" value="NZ_JACIEK010000001.1"/>
</dbReference>
<evidence type="ECO:0000256" key="8">
    <source>
        <dbReference type="ARBA" id="ARBA00022741"/>
    </source>
</evidence>
<dbReference type="NCBIfam" id="TIGR02776">
    <property type="entry name" value="NHEJ_ligase_prk"/>
    <property type="match status" value="1"/>
</dbReference>
<dbReference type="Gene3D" id="3.90.920.10">
    <property type="entry name" value="DNA primase, PRIM domain"/>
    <property type="match status" value="1"/>
</dbReference>
<dbReference type="GO" id="GO:0003887">
    <property type="term" value="F:DNA-directed DNA polymerase activity"/>
    <property type="evidence" value="ECO:0007669"/>
    <property type="project" value="UniProtKB-KW"/>
</dbReference>
<evidence type="ECO:0000256" key="16">
    <source>
        <dbReference type="ARBA" id="ARBA00023204"/>
    </source>
</evidence>
<dbReference type="Pfam" id="PF01068">
    <property type="entry name" value="DNA_ligase_A_M"/>
    <property type="match status" value="1"/>
</dbReference>
<evidence type="ECO:0000256" key="14">
    <source>
        <dbReference type="ARBA" id="ARBA00023125"/>
    </source>
</evidence>
<dbReference type="PROSITE" id="PS50160">
    <property type="entry name" value="DNA_LIGASE_A3"/>
    <property type="match status" value="1"/>
</dbReference>
<keyword evidence="7" id="KW-0479">Metal-binding</keyword>
<comment type="catalytic activity">
    <reaction evidence="20">
        <text>ATP + (deoxyribonucleotide)n-3'-hydroxyl + 5'-phospho-(deoxyribonucleotide)m = (deoxyribonucleotide)n+m + AMP + diphosphate.</text>
        <dbReference type="EC" id="6.5.1.1"/>
    </reaction>
</comment>
<dbReference type="InterPro" id="IPR012309">
    <property type="entry name" value="DNA_ligase_ATP-dep_C"/>
</dbReference>
<keyword evidence="8" id="KW-0547">Nucleotide-binding</keyword>
<feature type="region of interest" description="Disordered" evidence="21">
    <location>
        <begin position="196"/>
        <end position="241"/>
    </location>
</feature>
<evidence type="ECO:0000256" key="1">
    <source>
        <dbReference type="ARBA" id="ARBA00001936"/>
    </source>
</evidence>
<name>A0A7W6E935_9HYPH</name>
<dbReference type="CDD" id="cd04862">
    <property type="entry name" value="PaeLigD_Pol_like"/>
    <property type="match status" value="1"/>
</dbReference>
<sequence>MASKAETLLESYRQKRDFARTSEPSGGAASAEGLAFVVQKHDATRLHYDFRVEWEGVLKSWAVTRGPSLDPADKRLAVRTEDHPMDYGDFEGTIPAGEYGGGTVMVWDRGTWEPEGDAERGLADGNLKMILHGEKMRGRWALIRMKPRPKEKRENWLLIKEKDGEVRIGEDFLAADRSAKTGRDMAAIAAGDETWKRPTGKKAPKVVPVTHKAAPHKKARDPKASDGETPSPRRRSGRADAMPAFRPLQLARLVDEAPAGDDWLHEVKYDGYRVLIAIGDGRTRLYTRNELDWTDRFGRLPEAALALGCRSALIDGEVVAFDKDGRSDFSSLQAALKEGGELSCFCFDLLHLDGEDLTGEPLMTRKEKLRALVGAAEGTPLQYSDHVRGHGPKVFAGICKAGEEGIVSKRADAPYAGDRNGDWQKTKCTRRQEFVIGGFASSDKKGRAFASLLVGVREGDGLRYCGRVGTGFDDETMQDLAARFERLARKTSPFDAPLPGPIRRTARFVTPDLVAEVDFAEFTADGQIRHGAFQGLREDKPADEVVDETKADTSDDDGAASSVGAKRSRSKDGGSKPAKPTKGEAPANGGETAGRREEEGDDPIEIAGVRLTHPGRVLFEDLHLTKGDLGRYYEIVAPRLLAHAGERPLSILRCPGGPSAQRFFQKHAGEGFPEALGSVEVEEKRGENATYMSLADAGSLIAAVQMGAVEFHVWGAHNASQDRPDRLVFDLDPDEALGFADVRSAAVLMRDALDTLGLRSWPMVTGGKGVHVVVPLDRRRDVEGVAAFARGLANRVAASDPDRFVAVMSKAKREGRIFIDWMRNGRAQTAIAPYSTRARAGCPVAVPVSWEELETLDRANGFTPDRVIERLGEPDPWADYGTVRQSVTKAMIAAVADAD</sequence>
<dbReference type="InterPro" id="IPR033651">
    <property type="entry name" value="PaeLigD_Pol-like"/>
</dbReference>
<comment type="caution">
    <text evidence="23">The sequence shown here is derived from an EMBL/GenBank/DDBJ whole genome shotgun (WGS) entry which is preliminary data.</text>
</comment>
<keyword evidence="11" id="KW-0269">Exonuclease</keyword>
<keyword evidence="10" id="KW-0378">Hydrolase</keyword>